<sequence>MSPLTNLQTLASSLGQTLVESLPSWQPSIRPFLAQRPRMPTVGVTGVSCAVQVTANYAHRYSMVVVNTKGTTWRGSLLDTVTSKSTVVGEWTLPQGAGKLINGGTNAVDYYPWNNNENVVCNTLPFTEVSFYGPTSTTKGATGGSWRIPRPVGACVNQVQLNATFKATSYNIKIGFK</sequence>
<protein>
    <submittedName>
        <fullName evidence="1">Uncharacterized protein</fullName>
    </submittedName>
</protein>
<gene>
    <name evidence="1" type="ORF">BGZ99_000436</name>
</gene>
<dbReference type="OrthoDB" id="5576763at2759"/>
<evidence type="ECO:0000313" key="2">
    <source>
        <dbReference type="Proteomes" id="UP000738325"/>
    </source>
</evidence>
<accession>A0A9P6R3E4</accession>
<dbReference type="EMBL" id="JAAAIP010001084">
    <property type="protein sequence ID" value="KAG0310349.1"/>
    <property type="molecule type" value="Genomic_DNA"/>
</dbReference>
<organism evidence="1 2">
    <name type="scientific">Dissophora globulifera</name>
    <dbReference type="NCBI Taxonomy" id="979702"/>
    <lineage>
        <taxon>Eukaryota</taxon>
        <taxon>Fungi</taxon>
        <taxon>Fungi incertae sedis</taxon>
        <taxon>Mucoromycota</taxon>
        <taxon>Mortierellomycotina</taxon>
        <taxon>Mortierellomycetes</taxon>
        <taxon>Mortierellales</taxon>
        <taxon>Mortierellaceae</taxon>
        <taxon>Dissophora</taxon>
    </lineage>
</organism>
<name>A0A9P6R3E4_9FUNG</name>
<dbReference type="AlphaFoldDB" id="A0A9P6R3E4"/>
<comment type="caution">
    <text evidence="1">The sequence shown here is derived from an EMBL/GenBank/DDBJ whole genome shotgun (WGS) entry which is preliminary data.</text>
</comment>
<keyword evidence="2" id="KW-1185">Reference proteome</keyword>
<evidence type="ECO:0000313" key="1">
    <source>
        <dbReference type="EMBL" id="KAG0310349.1"/>
    </source>
</evidence>
<dbReference type="Proteomes" id="UP000738325">
    <property type="component" value="Unassembled WGS sequence"/>
</dbReference>
<proteinExistence type="predicted"/>
<reference evidence="1" key="1">
    <citation type="journal article" date="2020" name="Fungal Divers.">
        <title>Resolving the Mortierellaceae phylogeny through synthesis of multi-gene phylogenetics and phylogenomics.</title>
        <authorList>
            <person name="Vandepol N."/>
            <person name="Liber J."/>
            <person name="Desiro A."/>
            <person name="Na H."/>
            <person name="Kennedy M."/>
            <person name="Barry K."/>
            <person name="Grigoriev I.V."/>
            <person name="Miller A.N."/>
            <person name="O'Donnell K."/>
            <person name="Stajich J.E."/>
            <person name="Bonito G."/>
        </authorList>
    </citation>
    <scope>NUCLEOTIDE SEQUENCE</scope>
    <source>
        <strain evidence="1">REB-010B</strain>
    </source>
</reference>